<evidence type="ECO:0000313" key="1">
    <source>
        <dbReference type="EMBL" id="BAO44342.1"/>
    </source>
</evidence>
<accession>A0A7U6GIQ8</accession>
<proteinExistence type="predicted"/>
<reference evidence="1 2" key="1">
    <citation type="journal article" date="2014" name="PLoS ONE">
        <title>Physiological and genomic features of a novel sulfur-oxidizing gammaproteobacterium belonging to a previously uncultivated symbiotic lineage isolated from a hydrothermal vent.</title>
        <authorList>
            <person name="Nunoura T."/>
            <person name="Takaki Y."/>
            <person name="Kazama H."/>
            <person name="Kakuta J."/>
            <person name="Shimamura S."/>
            <person name="Makita H."/>
            <person name="Hirai M."/>
            <person name="Miyazaki M."/>
            <person name="Takai K."/>
        </authorList>
    </citation>
    <scope>NUCLEOTIDE SEQUENCE [LARGE SCALE GENOMIC DNA]</scope>
    <source>
        <strain evidence="1 2">Hiromi1</strain>
    </source>
</reference>
<dbReference type="AlphaFoldDB" id="A0A7U6GIQ8"/>
<dbReference type="OrthoDB" id="5771673at2"/>
<dbReference type="Proteomes" id="UP000031631">
    <property type="component" value="Chromosome"/>
</dbReference>
<evidence type="ECO:0000313" key="2">
    <source>
        <dbReference type="Proteomes" id="UP000031631"/>
    </source>
</evidence>
<dbReference type="EMBL" id="AP012273">
    <property type="protein sequence ID" value="BAO44342.1"/>
    <property type="molecule type" value="Genomic_DNA"/>
</dbReference>
<sequence>MPYFVYEVVTHPDSGAKLLTYLETYPKYREAKLRVKEERDAHPDRDQQEFRLVFAKNQVEAEKLLSIPRDERVIGDI</sequence>
<dbReference type="KEGG" id="tbn:TBH_C1419"/>
<evidence type="ECO:0008006" key="3">
    <source>
        <dbReference type="Google" id="ProtNLM"/>
    </source>
</evidence>
<protein>
    <recommendedName>
        <fullName evidence="3">GIY-YIG nuclease family protein</fullName>
    </recommendedName>
</protein>
<gene>
    <name evidence="1" type="ORF">TBH_C1419</name>
</gene>
<dbReference type="RefSeq" id="WP_041067040.1">
    <property type="nucleotide sequence ID" value="NZ_AP012273.1"/>
</dbReference>
<keyword evidence="2" id="KW-1185">Reference proteome</keyword>
<organism evidence="1 2">
    <name type="scientific">Thiolapillus brandeum</name>
    <dbReference type="NCBI Taxonomy" id="1076588"/>
    <lineage>
        <taxon>Bacteria</taxon>
        <taxon>Pseudomonadati</taxon>
        <taxon>Pseudomonadota</taxon>
        <taxon>Gammaproteobacteria</taxon>
        <taxon>Chromatiales</taxon>
        <taxon>Sedimenticolaceae</taxon>
        <taxon>Thiolapillus</taxon>
    </lineage>
</organism>
<name>A0A7U6GIQ8_9GAMM</name>